<gene>
    <name evidence="10" type="ORF">URODEC1_LOCUS110860</name>
</gene>
<keyword evidence="1 7" id="KW-0479">Metal-binding</keyword>
<keyword evidence="5" id="KW-0238">DNA-binding</keyword>
<dbReference type="GO" id="GO:0003677">
    <property type="term" value="F:DNA binding"/>
    <property type="evidence" value="ECO:0007669"/>
    <property type="project" value="UniProtKB-KW"/>
</dbReference>
<evidence type="ECO:0000256" key="6">
    <source>
        <dbReference type="PROSITE-ProRule" id="PRU00176"/>
    </source>
</evidence>
<dbReference type="Pfam" id="PF00076">
    <property type="entry name" value="RRM_1"/>
    <property type="match status" value="1"/>
</dbReference>
<dbReference type="SMART" id="SM00360">
    <property type="entry name" value="RRM"/>
    <property type="match status" value="1"/>
</dbReference>
<evidence type="ECO:0000256" key="4">
    <source>
        <dbReference type="ARBA" id="ARBA00022884"/>
    </source>
</evidence>
<dbReference type="Proteomes" id="UP001497457">
    <property type="component" value="Chromosome 8b"/>
</dbReference>
<name>A0ABC9G1M5_9POAL</name>
<dbReference type="SUPFAM" id="SSF54928">
    <property type="entry name" value="RNA-binding domain, RBD"/>
    <property type="match status" value="1"/>
</dbReference>
<dbReference type="Gene3D" id="4.10.1000.10">
    <property type="entry name" value="Zinc finger, CCCH-type"/>
    <property type="match status" value="1"/>
</dbReference>
<dbReference type="GO" id="GO:0003723">
    <property type="term" value="F:RNA binding"/>
    <property type="evidence" value="ECO:0007669"/>
    <property type="project" value="UniProtKB-UniRule"/>
</dbReference>
<organism evidence="10 11">
    <name type="scientific">Urochloa decumbens</name>
    <dbReference type="NCBI Taxonomy" id="240449"/>
    <lineage>
        <taxon>Eukaryota</taxon>
        <taxon>Viridiplantae</taxon>
        <taxon>Streptophyta</taxon>
        <taxon>Embryophyta</taxon>
        <taxon>Tracheophyta</taxon>
        <taxon>Spermatophyta</taxon>
        <taxon>Magnoliopsida</taxon>
        <taxon>Liliopsida</taxon>
        <taxon>Poales</taxon>
        <taxon>Poaceae</taxon>
        <taxon>PACMAD clade</taxon>
        <taxon>Panicoideae</taxon>
        <taxon>Panicodae</taxon>
        <taxon>Paniceae</taxon>
        <taxon>Melinidinae</taxon>
        <taxon>Urochloa</taxon>
    </lineage>
</organism>
<dbReference type="PANTHER" id="PTHR24009:SF0">
    <property type="entry name" value="ZINC FINGER CCCH DOMAIN-CONTAINING PROTEIN 18"/>
    <property type="match status" value="1"/>
</dbReference>
<evidence type="ECO:0000313" key="11">
    <source>
        <dbReference type="Proteomes" id="UP001497457"/>
    </source>
</evidence>
<dbReference type="AlphaFoldDB" id="A0ABC9G1M5"/>
<feature type="zinc finger region" description="C3H1-type" evidence="7">
    <location>
        <begin position="146"/>
        <end position="174"/>
    </location>
</feature>
<evidence type="ECO:0000256" key="5">
    <source>
        <dbReference type="ARBA" id="ARBA00023125"/>
    </source>
</evidence>
<keyword evidence="2 7" id="KW-0863">Zinc-finger</keyword>
<keyword evidence="11" id="KW-1185">Reference proteome</keyword>
<proteinExistence type="predicted"/>
<dbReference type="InterPro" id="IPR000571">
    <property type="entry name" value="Znf_CCCH"/>
</dbReference>
<dbReference type="GO" id="GO:0008270">
    <property type="term" value="F:zinc ion binding"/>
    <property type="evidence" value="ECO:0007669"/>
    <property type="project" value="UniProtKB-KW"/>
</dbReference>
<evidence type="ECO:0000256" key="1">
    <source>
        <dbReference type="ARBA" id="ARBA00022723"/>
    </source>
</evidence>
<evidence type="ECO:0000256" key="3">
    <source>
        <dbReference type="ARBA" id="ARBA00022833"/>
    </source>
</evidence>
<dbReference type="InterPro" id="IPR035979">
    <property type="entry name" value="RBD_domain_sf"/>
</dbReference>
<dbReference type="PROSITE" id="PS50102">
    <property type="entry name" value="RRM"/>
    <property type="match status" value="1"/>
</dbReference>
<dbReference type="SUPFAM" id="SSF90229">
    <property type="entry name" value="CCCH zinc finger"/>
    <property type="match status" value="1"/>
</dbReference>
<keyword evidence="3 7" id="KW-0862">Zinc</keyword>
<dbReference type="Gene3D" id="3.30.70.330">
    <property type="match status" value="1"/>
</dbReference>
<feature type="domain" description="C3H1-type" evidence="9">
    <location>
        <begin position="146"/>
        <end position="174"/>
    </location>
</feature>
<sequence>MEIRQYLLASDEQIQRLIVEVKSSSLASTQLFAPLPPPQPLSGGIYTPFIHWQSQFYPSGSYHGKGIEPPLQPISQVGPLQQHQFYPDNSFHGIQTHNPFIGQAGALQNPFPGFIGSREHFHSYRIPSDYGNACQRVMGYPPSSSKEQIQPCHFLFSMGSCKEGENCPFSHRSDSHEVRQVQTLESLPMLEKEISELLLSLRPPKLPIESLANIYNERYGKPLKIVGSCTEGQRHDHNLTCLLTMLCTTRVIERQGQCYIIPVGEAPKYLDDGFKLVMSHTEKGSNQIYITFAPKSTFTKEDAWKYFSHYGPVHDVQIPFQKKRMFGYVSFLYPETAKRILSERSPMNPHFICGDQVFVKACKEKHELKKLAQNDVHSNYSAQKASGLKITPEHHTFNNTAKSSHVQSHLDEAPTTEDCDDLGLPKNLDDIY</sequence>
<dbReference type="PANTHER" id="PTHR24009">
    <property type="entry name" value="RNA-BINDING (RRM/RBD/RNP MOTIFS)"/>
    <property type="match status" value="1"/>
</dbReference>
<evidence type="ECO:0000259" key="8">
    <source>
        <dbReference type="PROSITE" id="PS50102"/>
    </source>
</evidence>
<evidence type="ECO:0000259" key="9">
    <source>
        <dbReference type="PROSITE" id="PS50103"/>
    </source>
</evidence>
<reference evidence="10" key="1">
    <citation type="submission" date="2024-10" db="EMBL/GenBank/DDBJ databases">
        <authorList>
            <person name="Ryan C."/>
        </authorList>
    </citation>
    <scope>NUCLEOTIDE SEQUENCE [LARGE SCALE GENOMIC DNA]</scope>
</reference>
<dbReference type="EMBL" id="OZ075118">
    <property type="protein sequence ID" value="CAL5084987.1"/>
    <property type="molecule type" value="Genomic_DNA"/>
</dbReference>
<dbReference type="InterPro" id="IPR000504">
    <property type="entry name" value="RRM_dom"/>
</dbReference>
<evidence type="ECO:0000256" key="2">
    <source>
        <dbReference type="ARBA" id="ARBA00022771"/>
    </source>
</evidence>
<feature type="domain" description="RRM" evidence="8">
    <location>
        <begin position="286"/>
        <end position="364"/>
    </location>
</feature>
<accession>A0ABC9G1M5</accession>
<dbReference type="InterPro" id="IPR036855">
    <property type="entry name" value="Znf_CCCH_sf"/>
</dbReference>
<keyword evidence="4 6" id="KW-0694">RNA-binding</keyword>
<evidence type="ECO:0000313" key="10">
    <source>
        <dbReference type="EMBL" id="CAL5084987.1"/>
    </source>
</evidence>
<dbReference type="PROSITE" id="PS50103">
    <property type="entry name" value="ZF_C3H1"/>
    <property type="match status" value="1"/>
</dbReference>
<evidence type="ECO:0000256" key="7">
    <source>
        <dbReference type="PROSITE-ProRule" id="PRU00723"/>
    </source>
</evidence>
<protein>
    <submittedName>
        <fullName evidence="10">Uncharacterized protein</fullName>
    </submittedName>
</protein>
<dbReference type="InterPro" id="IPR012677">
    <property type="entry name" value="Nucleotide-bd_a/b_plait_sf"/>
</dbReference>